<name>A0A1Y5Z045_9BACI</name>
<feature type="transmembrane region" description="Helical" evidence="1">
    <location>
        <begin position="197"/>
        <end position="217"/>
    </location>
</feature>
<gene>
    <name evidence="2" type="ORF">BACERE00191_00988</name>
</gene>
<keyword evidence="1" id="KW-0472">Membrane</keyword>
<keyword evidence="1" id="KW-0812">Transmembrane</keyword>
<dbReference type="AlphaFoldDB" id="A0A1Y5Z045"/>
<accession>A0A3P1B256</accession>
<evidence type="ECO:0000313" key="2">
    <source>
        <dbReference type="EMBL" id="SMD75265.1"/>
    </source>
</evidence>
<dbReference type="GeneID" id="39498987"/>
<sequence length="266" mass="30423">MFTYWFTRINNKHLYLSLLIGFSICFLQLVFSVISASHSLHTADSFFSPYTKWIGIDLVSSFKTMYYFLLPIIATIGVGNIIQQDKNNGFLYISLSKTTKQKYFTTFFLTSFLTGFIVITLPLLFDFLAAFLFLPNVPVDPIINSNIGLTETSTFFPDLYFNHPFIHVLFYIVLSGFFGGIFSLLSVSCSFYYNNQFSVLIIGFIIQIVLTIMNLFISFPISPMFFLPEIQTIQNGSLLYITILAISLLSISTILFYQGVKKRVIF</sequence>
<protein>
    <submittedName>
        <fullName evidence="2">ABC-2 family transporter protein</fullName>
    </submittedName>
</protein>
<reference evidence="3" key="1">
    <citation type="submission" date="2017-04" db="EMBL/GenBank/DDBJ databases">
        <authorList>
            <person name="Criscuolo A."/>
        </authorList>
    </citation>
    <scope>NUCLEOTIDE SEQUENCE [LARGE SCALE GENOMIC DNA]</scope>
</reference>
<feature type="transmembrane region" description="Helical" evidence="1">
    <location>
        <begin position="14"/>
        <end position="34"/>
    </location>
</feature>
<feature type="transmembrane region" description="Helical" evidence="1">
    <location>
        <begin position="65"/>
        <end position="82"/>
    </location>
</feature>
<proteinExistence type="predicted"/>
<dbReference type="EMBL" id="FWZB01000024">
    <property type="protein sequence ID" value="SMD75265.1"/>
    <property type="molecule type" value="Genomic_DNA"/>
</dbReference>
<evidence type="ECO:0000313" key="3">
    <source>
        <dbReference type="Proteomes" id="UP000194499"/>
    </source>
</evidence>
<organism evidence="2 3">
    <name type="scientific">Bacillus pacificus</name>
    <dbReference type="NCBI Taxonomy" id="2026187"/>
    <lineage>
        <taxon>Bacteria</taxon>
        <taxon>Bacillati</taxon>
        <taxon>Bacillota</taxon>
        <taxon>Bacilli</taxon>
        <taxon>Bacillales</taxon>
        <taxon>Bacillaceae</taxon>
        <taxon>Bacillus</taxon>
        <taxon>Bacillus cereus group</taxon>
    </lineage>
</organism>
<keyword evidence="1" id="KW-1133">Transmembrane helix</keyword>
<evidence type="ECO:0000256" key="1">
    <source>
        <dbReference type="SAM" id="Phobius"/>
    </source>
</evidence>
<feature type="transmembrane region" description="Helical" evidence="1">
    <location>
        <begin position="237"/>
        <end position="257"/>
    </location>
</feature>
<feature type="transmembrane region" description="Helical" evidence="1">
    <location>
        <begin position="165"/>
        <end position="185"/>
    </location>
</feature>
<dbReference type="RefSeq" id="WP_050224767.1">
    <property type="nucleotide sequence ID" value="NZ_FWZB01000024.1"/>
</dbReference>
<accession>A0A1Y5Z045</accession>
<feature type="transmembrane region" description="Helical" evidence="1">
    <location>
        <begin position="103"/>
        <end position="125"/>
    </location>
</feature>
<dbReference type="Proteomes" id="UP000194499">
    <property type="component" value="Unassembled WGS sequence"/>
</dbReference>